<evidence type="ECO:0000313" key="3">
    <source>
        <dbReference type="Proteomes" id="UP000313359"/>
    </source>
</evidence>
<evidence type="ECO:0000256" key="1">
    <source>
        <dbReference type="SAM" id="MobiDB-lite"/>
    </source>
</evidence>
<feature type="compositionally biased region" description="Pro residues" evidence="1">
    <location>
        <begin position="372"/>
        <end position="381"/>
    </location>
</feature>
<feature type="compositionally biased region" description="Basic and acidic residues" evidence="1">
    <location>
        <begin position="105"/>
        <end position="114"/>
    </location>
</feature>
<dbReference type="OrthoDB" id="3232876at2759"/>
<feature type="compositionally biased region" description="Low complexity" evidence="1">
    <location>
        <begin position="414"/>
        <end position="425"/>
    </location>
</feature>
<feature type="compositionally biased region" description="Polar residues" evidence="1">
    <location>
        <begin position="23"/>
        <end position="46"/>
    </location>
</feature>
<dbReference type="EMBL" id="ML122250">
    <property type="protein sequence ID" value="RPD66962.1"/>
    <property type="molecule type" value="Genomic_DNA"/>
</dbReference>
<gene>
    <name evidence="2" type="ORF">L227DRAFT_10028</name>
</gene>
<feature type="region of interest" description="Disordered" evidence="1">
    <location>
        <begin position="150"/>
        <end position="437"/>
    </location>
</feature>
<organism evidence="2 3">
    <name type="scientific">Lentinus tigrinus ALCF2SS1-6</name>
    <dbReference type="NCBI Taxonomy" id="1328759"/>
    <lineage>
        <taxon>Eukaryota</taxon>
        <taxon>Fungi</taxon>
        <taxon>Dikarya</taxon>
        <taxon>Basidiomycota</taxon>
        <taxon>Agaricomycotina</taxon>
        <taxon>Agaricomycetes</taxon>
        <taxon>Polyporales</taxon>
        <taxon>Polyporaceae</taxon>
        <taxon>Lentinus</taxon>
    </lineage>
</organism>
<evidence type="ECO:0000313" key="2">
    <source>
        <dbReference type="EMBL" id="RPD66962.1"/>
    </source>
</evidence>
<feature type="compositionally biased region" description="Polar residues" evidence="1">
    <location>
        <begin position="284"/>
        <end position="303"/>
    </location>
</feature>
<feature type="region of interest" description="Disordered" evidence="1">
    <location>
        <begin position="1"/>
        <end position="61"/>
    </location>
</feature>
<feature type="compositionally biased region" description="Polar residues" evidence="1">
    <location>
        <begin position="199"/>
        <end position="270"/>
    </location>
</feature>
<feature type="region of interest" description="Disordered" evidence="1">
    <location>
        <begin position="83"/>
        <end position="125"/>
    </location>
</feature>
<dbReference type="AlphaFoldDB" id="A0A5C2SSY2"/>
<accession>A0A5C2SSY2</accession>
<feature type="compositionally biased region" description="Polar residues" evidence="1">
    <location>
        <begin position="1"/>
        <end position="10"/>
    </location>
</feature>
<reference evidence="2" key="1">
    <citation type="journal article" date="2018" name="Genome Biol. Evol.">
        <title>Genomics and development of Lentinus tigrinus, a white-rot wood-decaying mushroom with dimorphic fruiting bodies.</title>
        <authorList>
            <person name="Wu B."/>
            <person name="Xu Z."/>
            <person name="Knudson A."/>
            <person name="Carlson A."/>
            <person name="Chen N."/>
            <person name="Kovaka S."/>
            <person name="LaButti K."/>
            <person name="Lipzen A."/>
            <person name="Pennachio C."/>
            <person name="Riley R."/>
            <person name="Schakwitz W."/>
            <person name="Umezawa K."/>
            <person name="Ohm R.A."/>
            <person name="Grigoriev I.V."/>
            <person name="Nagy L.G."/>
            <person name="Gibbons J."/>
            <person name="Hibbett D."/>
        </authorList>
    </citation>
    <scope>NUCLEOTIDE SEQUENCE [LARGE SCALE GENOMIC DNA]</scope>
    <source>
        <strain evidence="2">ALCF2SS1-6</strain>
    </source>
</reference>
<feature type="compositionally biased region" description="Low complexity" evidence="1">
    <location>
        <begin position="334"/>
        <end position="353"/>
    </location>
</feature>
<keyword evidence="3" id="KW-1185">Reference proteome</keyword>
<proteinExistence type="predicted"/>
<name>A0A5C2SSY2_9APHY</name>
<dbReference type="Proteomes" id="UP000313359">
    <property type="component" value="Unassembled WGS sequence"/>
</dbReference>
<protein>
    <submittedName>
        <fullName evidence="2">Uncharacterized protein</fullName>
    </submittedName>
</protein>
<sequence>MCAAIQQPSDAQDGASQPPPFSCSGNGLLSVATDNADSPPSLASQHPQPPATDDESQAGHKIVEALTAQGIRVRDFAYENSKLPPVTSVPRFSVQVQPRPRTLRRTRDMLNGHDDGEESDEEDPRISRTWYIDANGNGVSHAYRYRKKTGNLERTLTEPADEEPPSQGFNTRAPVLRPPSPRYRLPPASPRPRHEGAQCLSTPQRPMRHLQSQSPNRFPSPISTMPQSQLSAQDESQETESWVDTPLVTPNGSLQWPVQNTSALPTSQLESILPQLGDMEHEQNVTLSQLGFSPERSQPTSVPSPADTPSRPRHPEPHIPPPAVFNTRAGPNKSRSTSRSPSPRAASSKALPAPLQPAPAPRYDFRRRPAPVQAPPPPPAPRGTIRTRAMGHAAARTLEKAAPPRKKRKITPPRSSNGTNGTTTATRKKATDVKEDR</sequence>